<feature type="transmembrane region" description="Helical" evidence="9">
    <location>
        <begin position="218"/>
        <end position="240"/>
    </location>
</feature>
<dbReference type="InterPro" id="IPR046342">
    <property type="entry name" value="CBS_dom_sf"/>
</dbReference>
<sequence>MHRTPGGTMSRASRAHVAAPKLLDHFEDPEFAPVEGNHHNRRSSWFANVVKRQWVQLSNFLLEDSLICVLMGVIVAAFSFSVDISYEHLHWIRRNGFEAAAKRDWRMGLAFWVSFMTCLVAGAAVICKYISREAIGSGIPNIRVILDGFMLSNYFTLRTLFAKVTGLVLTLGSGLPIGKEGPFIHIGAIVAMALSRAAEKLRGNSFMSSQGREMQNVLAGAAAGIACTFNAPVGAVLYAIESTSRFSAVKNLWRSFLTTTCAALAFHYANVCLAPENVADTILSYYETHLPNKVYVVKEIPLFVLVGLLSGLAGSFFVFVYRYICLFRKHNKIYRKIFGTTFDVSFTVFMAVMIAFVTYPGKQGIGQYIGGKWTLREQLSDFISNCTMIGLSESHQCPDDIVYRWATHGSPFYALTGFLVVNFILVAISISLAVPASIFVPSFVIGACGGRIIGEIVHLMFPDGIGEQPIYPGLYAIVGAAAFTGAVTHSISIAVIVCEATGQLSSLLPVLIALLTATTVAGFLQPSIYDAMVRLKKYPHLNELPPNRAIVHELLVEQFMTSEVGFVSLDSSYLEVRQLLISRPELRAIALVNNNEDMILLGSVSRKYLHYLLLHRVGPDPGLLRAHFATAENPQQTLNRKRSSTGNLLANVILTDRSLSGNTLLSTSPLHQDFREADSPLAPLLRRQKTFADELHHEKSHPQDPSVPPVAKSKITDVIQLDDEAIEPTPCQLVRGTSLSKVHNLFTLLGLQHAYVTDRGRLVGVVSINELREVVSDIYVANAALKYVEARTQAA</sequence>
<evidence type="ECO:0000256" key="1">
    <source>
        <dbReference type="ARBA" id="ARBA00004141"/>
    </source>
</evidence>
<feature type="transmembrane region" description="Helical" evidence="9">
    <location>
        <begin position="412"/>
        <end position="432"/>
    </location>
</feature>
<dbReference type="WBParaSite" id="Pan_g1141.t1">
    <property type="protein sequence ID" value="Pan_g1141.t1"/>
    <property type="gene ID" value="Pan_g1141"/>
</dbReference>
<dbReference type="SUPFAM" id="SSF81340">
    <property type="entry name" value="Clc chloride channel"/>
    <property type="match status" value="1"/>
</dbReference>
<organism evidence="10 11">
    <name type="scientific">Panagrellus redivivus</name>
    <name type="common">Microworm</name>
    <dbReference type="NCBI Taxonomy" id="6233"/>
    <lineage>
        <taxon>Eukaryota</taxon>
        <taxon>Metazoa</taxon>
        <taxon>Ecdysozoa</taxon>
        <taxon>Nematoda</taxon>
        <taxon>Chromadorea</taxon>
        <taxon>Rhabditida</taxon>
        <taxon>Tylenchina</taxon>
        <taxon>Panagrolaimomorpha</taxon>
        <taxon>Panagrolaimoidea</taxon>
        <taxon>Panagrolaimidae</taxon>
        <taxon>Panagrellus</taxon>
    </lineage>
</organism>
<feature type="transmembrane region" description="Helical" evidence="9">
    <location>
        <begin position="337"/>
        <end position="359"/>
    </location>
</feature>
<evidence type="ECO:0000256" key="4">
    <source>
        <dbReference type="ARBA" id="ARBA00022737"/>
    </source>
</evidence>
<dbReference type="GO" id="GO:0005247">
    <property type="term" value="F:voltage-gated chloride channel activity"/>
    <property type="evidence" value="ECO:0007669"/>
    <property type="project" value="TreeGrafter"/>
</dbReference>
<feature type="transmembrane region" description="Helical" evidence="9">
    <location>
        <begin position="64"/>
        <end position="86"/>
    </location>
</feature>
<accession>A0A7E4UQV7</accession>
<dbReference type="Pfam" id="PF00654">
    <property type="entry name" value="Voltage_CLC"/>
    <property type="match status" value="1"/>
</dbReference>
<proteinExistence type="predicted"/>
<keyword evidence="2" id="KW-0813">Transport</keyword>
<dbReference type="InterPro" id="IPR050970">
    <property type="entry name" value="Cl_channel_volt-gated"/>
</dbReference>
<keyword evidence="7 9" id="KW-0472">Membrane</keyword>
<protein>
    <submittedName>
        <fullName evidence="11">Chloride channel protein</fullName>
    </submittedName>
</protein>
<evidence type="ECO:0000256" key="3">
    <source>
        <dbReference type="ARBA" id="ARBA00022692"/>
    </source>
</evidence>
<feature type="transmembrane region" description="Helical" evidence="9">
    <location>
        <begin position="504"/>
        <end position="524"/>
    </location>
</feature>
<dbReference type="Gene3D" id="1.10.3080.10">
    <property type="entry name" value="Clc chloride channel"/>
    <property type="match status" value="1"/>
</dbReference>
<keyword evidence="4" id="KW-0677">Repeat</keyword>
<name>A0A7E4UQV7_PANRE</name>
<dbReference type="SUPFAM" id="SSF54631">
    <property type="entry name" value="CBS-domain pair"/>
    <property type="match status" value="1"/>
</dbReference>
<reference evidence="10" key="1">
    <citation type="journal article" date="2013" name="Genetics">
        <title>The draft genome and transcriptome of Panagrellus redivivus are shaped by the harsh demands of a free-living lifestyle.</title>
        <authorList>
            <person name="Srinivasan J."/>
            <person name="Dillman A.R."/>
            <person name="Macchietto M.G."/>
            <person name="Heikkinen L."/>
            <person name="Lakso M."/>
            <person name="Fracchia K.M."/>
            <person name="Antoshechkin I."/>
            <person name="Mortazavi A."/>
            <person name="Wong G."/>
            <person name="Sternberg P.W."/>
        </authorList>
    </citation>
    <scope>NUCLEOTIDE SEQUENCE [LARGE SCALE GENOMIC DNA]</scope>
    <source>
        <strain evidence="10">MT8872</strain>
    </source>
</reference>
<evidence type="ECO:0000313" key="11">
    <source>
        <dbReference type="WBParaSite" id="Pan_g1141.t1"/>
    </source>
</evidence>
<evidence type="ECO:0000256" key="9">
    <source>
        <dbReference type="SAM" id="Phobius"/>
    </source>
</evidence>
<evidence type="ECO:0000256" key="2">
    <source>
        <dbReference type="ARBA" id="ARBA00022448"/>
    </source>
</evidence>
<feature type="transmembrane region" description="Helical" evidence="9">
    <location>
        <begin position="107"/>
        <end position="131"/>
    </location>
</feature>
<feature type="transmembrane region" description="Helical" evidence="9">
    <location>
        <begin position="300"/>
        <end position="325"/>
    </location>
</feature>
<dbReference type="InterPro" id="IPR001807">
    <property type="entry name" value="ClC"/>
</dbReference>
<dbReference type="AlphaFoldDB" id="A0A7E4UQV7"/>
<keyword evidence="6" id="KW-0406">Ion transport</keyword>
<dbReference type="Gene3D" id="3.10.580.10">
    <property type="entry name" value="CBS-domain"/>
    <property type="match status" value="2"/>
</dbReference>
<feature type="transmembrane region" description="Helical" evidence="9">
    <location>
        <begin position="183"/>
        <end position="198"/>
    </location>
</feature>
<dbReference type="GO" id="GO:0005886">
    <property type="term" value="C:plasma membrane"/>
    <property type="evidence" value="ECO:0007669"/>
    <property type="project" value="TreeGrafter"/>
</dbReference>
<evidence type="ECO:0000256" key="5">
    <source>
        <dbReference type="ARBA" id="ARBA00022989"/>
    </source>
</evidence>
<dbReference type="PRINTS" id="PR00762">
    <property type="entry name" value="CLCHANNEL"/>
</dbReference>
<dbReference type="PANTHER" id="PTHR45720">
    <property type="entry name" value="CHLORIDE CHANNEL PROTEIN 2"/>
    <property type="match status" value="1"/>
</dbReference>
<dbReference type="InterPro" id="IPR014743">
    <property type="entry name" value="Cl-channel_core"/>
</dbReference>
<keyword evidence="3 9" id="KW-0812">Transmembrane</keyword>
<keyword evidence="10" id="KW-1185">Reference proteome</keyword>
<comment type="subcellular location">
    <subcellularLocation>
        <location evidence="1">Membrane</location>
        <topology evidence="1">Multi-pass membrane protein</topology>
    </subcellularLocation>
</comment>
<reference evidence="11" key="2">
    <citation type="submission" date="2020-10" db="UniProtKB">
        <authorList>
            <consortium name="WormBaseParasite"/>
        </authorList>
    </citation>
    <scope>IDENTIFICATION</scope>
</reference>
<dbReference type="Proteomes" id="UP000492821">
    <property type="component" value="Unassembled WGS sequence"/>
</dbReference>
<keyword evidence="8" id="KW-0868">Chloride</keyword>
<evidence type="ECO:0000256" key="7">
    <source>
        <dbReference type="ARBA" id="ARBA00023136"/>
    </source>
</evidence>
<evidence type="ECO:0000313" key="10">
    <source>
        <dbReference type="Proteomes" id="UP000492821"/>
    </source>
</evidence>
<feature type="transmembrane region" description="Helical" evidence="9">
    <location>
        <begin position="473"/>
        <end position="497"/>
    </location>
</feature>
<keyword evidence="5 9" id="KW-1133">Transmembrane helix</keyword>
<evidence type="ECO:0000256" key="6">
    <source>
        <dbReference type="ARBA" id="ARBA00023065"/>
    </source>
</evidence>
<feature type="transmembrane region" description="Helical" evidence="9">
    <location>
        <begin position="439"/>
        <end position="461"/>
    </location>
</feature>
<dbReference type="PANTHER" id="PTHR45720:SF5">
    <property type="entry name" value="CHLORIDE CHANNEL PROTEIN"/>
    <property type="match status" value="1"/>
</dbReference>
<evidence type="ECO:0000256" key="8">
    <source>
        <dbReference type="ARBA" id="ARBA00023214"/>
    </source>
</evidence>